<evidence type="ECO:0000256" key="4">
    <source>
        <dbReference type="ARBA" id="ARBA00023015"/>
    </source>
</evidence>
<proteinExistence type="predicted"/>
<dbReference type="PANTHER" id="PTHR32071">
    <property type="entry name" value="TRANSCRIPTIONAL REGULATORY PROTEIN"/>
    <property type="match status" value="1"/>
</dbReference>
<keyword evidence="6" id="KW-0010">Activator</keyword>
<dbReference type="InterPro" id="IPR025943">
    <property type="entry name" value="Sigma_54_int_dom_ATP-bd_2"/>
</dbReference>
<dbReference type="PANTHER" id="PTHR32071:SF117">
    <property type="entry name" value="PTS-DEPENDENT DIHYDROXYACETONE KINASE OPERON REGULATORY PROTEIN-RELATED"/>
    <property type="match status" value="1"/>
</dbReference>
<dbReference type="Pfam" id="PF25601">
    <property type="entry name" value="AAA_lid_14"/>
    <property type="match status" value="1"/>
</dbReference>
<keyword evidence="3" id="KW-0902">Two-component regulatory system</keyword>
<dbReference type="RefSeq" id="WP_218445828.1">
    <property type="nucleotide sequence ID" value="NZ_JAGSPA010000003.1"/>
</dbReference>
<evidence type="ECO:0000313" key="10">
    <source>
        <dbReference type="Proteomes" id="UP000722336"/>
    </source>
</evidence>
<evidence type="ECO:0000256" key="7">
    <source>
        <dbReference type="ARBA" id="ARBA00023163"/>
    </source>
</evidence>
<dbReference type="InterPro" id="IPR002078">
    <property type="entry name" value="Sigma_54_int"/>
</dbReference>
<protein>
    <submittedName>
        <fullName evidence="9">Sigma-54-dependent Fis family transcriptional regulator</fullName>
    </submittedName>
</protein>
<keyword evidence="4" id="KW-0805">Transcription regulation</keyword>
<keyword evidence="10" id="KW-1185">Reference proteome</keyword>
<keyword evidence="5" id="KW-0238">DNA-binding</keyword>
<dbReference type="SMART" id="SM00382">
    <property type="entry name" value="AAA"/>
    <property type="match status" value="1"/>
</dbReference>
<dbReference type="InterPro" id="IPR025944">
    <property type="entry name" value="Sigma_54_int_dom_CS"/>
</dbReference>
<dbReference type="InterPro" id="IPR003593">
    <property type="entry name" value="AAA+_ATPase"/>
</dbReference>
<accession>A0ABS6SF19</accession>
<dbReference type="PROSITE" id="PS00688">
    <property type="entry name" value="SIGMA54_INTERACT_3"/>
    <property type="match status" value="1"/>
</dbReference>
<dbReference type="PROSITE" id="PS00676">
    <property type="entry name" value="SIGMA54_INTERACT_2"/>
    <property type="match status" value="1"/>
</dbReference>
<keyword evidence="2" id="KW-0067">ATP-binding</keyword>
<sequence length="394" mass="42444">MAKMSAARLRDNLSKILIGQSAAMRDVRELICRISATDSSCLITGPSGSGKEVVATALHNMSGRSGHAIETLNCGAVPHDLIESELFGHKKGAFTGAIESRSGRFERANGGTLFLDEIGDMPFDMQVKLLRVLETRRYERVGGGKAEHADVRIIAATHTNLEDAITSGKFREDLYYRLNVLPICLPALADRREDIEELVRHFAGQDNHNRFSVGADAIAVLTSYDWPGNVRELRNFCERASVLHAGRTLSGGEAQFLLSLGRAHAMTVDPRPAREIAAPASGANIPVTSARPVAAVHTAKNVVPLLPALAAAPSEASSFLPSPGDDILGDSGVNLRTILADIEQSYIEAALLRSDHVIAEAARLLGLQRTTLCEKMRRYDIARETDIGSHAAKG</sequence>
<dbReference type="EMBL" id="JAGSPA010000003">
    <property type="protein sequence ID" value="MBV7256987.1"/>
    <property type="molecule type" value="Genomic_DNA"/>
</dbReference>
<evidence type="ECO:0000256" key="5">
    <source>
        <dbReference type="ARBA" id="ARBA00023125"/>
    </source>
</evidence>
<comment type="caution">
    <text evidence="9">The sequence shown here is derived from an EMBL/GenBank/DDBJ whole genome shotgun (WGS) entry which is preliminary data.</text>
</comment>
<evidence type="ECO:0000256" key="6">
    <source>
        <dbReference type="ARBA" id="ARBA00023159"/>
    </source>
</evidence>
<evidence type="ECO:0000313" key="9">
    <source>
        <dbReference type="EMBL" id="MBV7256987.1"/>
    </source>
</evidence>
<dbReference type="Pfam" id="PF02954">
    <property type="entry name" value="HTH_8"/>
    <property type="match status" value="1"/>
</dbReference>
<keyword evidence="1" id="KW-0547">Nucleotide-binding</keyword>
<dbReference type="InterPro" id="IPR058031">
    <property type="entry name" value="AAA_lid_NorR"/>
</dbReference>
<organism evidence="9 10">
    <name type="scientific">Pacificimonas pallii</name>
    <dbReference type="NCBI Taxonomy" id="2827236"/>
    <lineage>
        <taxon>Bacteria</taxon>
        <taxon>Pseudomonadati</taxon>
        <taxon>Pseudomonadota</taxon>
        <taxon>Alphaproteobacteria</taxon>
        <taxon>Sphingomonadales</taxon>
        <taxon>Sphingosinicellaceae</taxon>
        <taxon>Pacificimonas</taxon>
    </lineage>
</organism>
<gene>
    <name evidence="9" type="ORF">KCG44_09350</name>
</gene>
<dbReference type="InterPro" id="IPR002197">
    <property type="entry name" value="HTH_Fis"/>
</dbReference>
<dbReference type="CDD" id="cd00009">
    <property type="entry name" value="AAA"/>
    <property type="match status" value="1"/>
</dbReference>
<evidence type="ECO:0000256" key="2">
    <source>
        <dbReference type="ARBA" id="ARBA00022840"/>
    </source>
</evidence>
<dbReference type="Pfam" id="PF00158">
    <property type="entry name" value="Sigma54_activat"/>
    <property type="match status" value="1"/>
</dbReference>
<feature type="domain" description="Sigma-54 factor interaction" evidence="8">
    <location>
        <begin position="17"/>
        <end position="242"/>
    </location>
</feature>
<reference evidence="9 10" key="1">
    <citation type="submission" date="2021-04" db="EMBL/GenBank/DDBJ databases">
        <authorList>
            <person name="Pira H."/>
            <person name="Risdian C."/>
            <person name="Wink J."/>
        </authorList>
    </citation>
    <scope>NUCLEOTIDE SEQUENCE [LARGE SCALE GENOMIC DNA]</scope>
    <source>
        <strain evidence="9 10">WHA3</strain>
    </source>
</reference>
<name>A0ABS6SF19_9SPHN</name>
<evidence type="ECO:0000256" key="1">
    <source>
        <dbReference type="ARBA" id="ARBA00022741"/>
    </source>
</evidence>
<dbReference type="PROSITE" id="PS50045">
    <property type="entry name" value="SIGMA54_INTERACT_4"/>
    <property type="match status" value="1"/>
</dbReference>
<keyword evidence="7" id="KW-0804">Transcription</keyword>
<dbReference type="Proteomes" id="UP000722336">
    <property type="component" value="Unassembled WGS sequence"/>
</dbReference>
<evidence type="ECO:0000259" key="8">
    <source>
        <dbReference type="PROSITE" id="PS50045"/>
    </source>
</evidence>
<evidence type="ECO:0000256" key="3">
    <source>
        <dbReference type="ARBA" id="ARBA00023012"/>
    </source>
</evidence>